<evidence type="ECO:0000256" key="1">
    <source>
        <dbReference type="ARBA" id="ARBA00022679"/>
    </source>
</evidence>
<dbReference type="AlphaFoldDB" id="A0A919UZK4"/>
<organism evidence="3 4">
    <name type="scientific">Sphaerisporangium rufum</name>
    <dbReference type="NCBI Taxonomy" id="1381558"/>
    <lineage>
        <taxon>Bacteria</taxon>
        <taxon>Bacillati</taxon>
        <taxon>Actinomycetota</taxon>
        <taxon>Actinomycetes</taxon>
        <taxon>Streptosporangiales</taxon>
        <taxon>Streptosporangiaceae</taxon>
        <taxon>Sphaerisporangium</taxon>
    </lineage>
</organism>
<comment type="caution">
    <text evidence="3">The sequence shown here is derived from an EMBL/GenBank/DDBJ whole genome shotgun (WGS) entry which is preliminary data.</text>
</comment>
<evidence type="ECO:0000313" key="3">
    <source>
        <dbReference type="EMBL" id="GII79181.1"/>
    </source>
</evidence>
<dbReference type="PANTHER" id="PTHR19136:SF81">
    <property type="entry name" value="MOLYBDENUM COFACTOR GUANYLYLTRANSFERASE"/>
    <property type="match status" value="1"/>
</dbReference>
<gene>
    <name evidence="3" type="ORF">Sru01_41630</name>
</gene>
<proteinExistence type="predicted"/>
<dbReference type="SUPFAM" id="SSF53448">
    <property type="entry name" value="Nucleotide-diphospho-sugar transferases"/>
    <property type="match status" value="1"/>
</dbReference>
<evidence type="ECO:0000259" key="2">
    <source>
        <dbReference type="Pfam" id="PF12804"/>
    </source>
</evidence>
<evidence type="ECO:0000313" key="4">
    <source>
        <dbReference type="Proteomes" id="UP000655287"/>
    </source>
</evidence>
<sequence length="203" mass="20813">MAPRPAYDAVLLAGGGARRLGGADKPGLPVGGRPLVERVAAAVPHAARLVVVGPPRPGLPGAEFACEDPPGAGPVPALRAGLARCAAALVALLAADLPFLLPGHVAALRAAVGERAGALLVDEEGREQWLTGVWRREPLAGALAGYRGGSLRGLLGPLEPVRLRLPPGGDGRAPWFDCDTMADVAVARRRLADDLPDKDGNVR</sequence>
<keyword evidence="1" id="KW-0808">Transferase</keyword>
<feature type="domain" description="MobA-like NTP transferase" evidence="2">
    <location>
        <begin position="9"/>
        <end position="156"/>
    </location>
</feature>
<accession>A0A919UZK4</accession>
<name>A0A919UZK4_9ACTN</name>
<dbReference type="InterPro" id="IPR025877">
    <property type="entry name" value="MobA-like_NTP_Trfase"/>
</dbReference>
<protein>
    <recommendedName>
        <fullName evidence="2">MobA-like NTP transferase domain-containing protein</fullName>
    </recommendedName>
</protein>
<dbReference type="Proteomes" id="UP000655287">
    <property type="component" value="Unassembled WGS sequence"/>
</dbReference>
<dbReference type="RefSeq" id="WP_203988997.1">
    <property type="nucleotide sequence ID" value="NZ_BOOU01000055.1"/>
</dbReference>
<dbReference type="Pfam" id="PF12804">
    <property type="entry name" value="NTP_transf_3"/>
    <property type="match status" value="1"/>
</dbReference>
<dbReference type="Gene3D" id="3.90.550.10">
    <property type="entry name" value="Spore Coat Polysaccharide Biosynthesis Protein SpsA, Chain A"/>
    <property type="match status" value="1"/>
</dbReference>
<dbReference type="EMBL" id="BOOU01000055">
    <property type="protein sequence ID" value="GII79181.1"/>
    <property type="molecule type" value="Genomic_DNA"/>
</dbReference>
<reference evidence="3" key="1">
    <citation type="submission" date="2021-01" db="EMBL/GenBank/DDBJ databases">
        <title>Whole genome shotgun sequence of Sphaerisporangium rufum NBRC 109079.</title>
        <authorList>
            <person name="Komaki H."/>
            <person name="Tamura T."/>
        </authorList>
    </citation>
    <scope>NUCLEOTIDE SEQUENCE</scope>
    <source>
        <strain evidence="3">NBRC 109079</strain>
    </source>
</reference>
<dbReference type="PANTHER" id="PTHR19136">
    <property type="entry name" value="MOLYBDENUM COFACTOR GUANYLYLTRANSFERASE"/>
    <property type="match status" value="1"/>
</dbReference>
<dbReference type="InterPro" id="IPR029044">
    <property type="entry name" value="Nucleotide-diphossugar_trans"/>
</dbReference>
<dbReference type="GO" id="GO:0016779">
    <property type="term" value="F:nucleotidyltransferase activity"/>
    <property type="evidence" value="ECO:0007669"/>
    <property type="project" value="UniProtKB-ARBA"/>
</dbReference>
<keyword evidence="4" id="KW-1185">Reference proteome</keyword>